<evidence type="ECO:0000256" key="2">
    <source>
        <dbReference type="ARBA" id="ARBA00022630"/>
    </source>
</evidence>
<dbReference type="EMBL" id="ML986655">
    <property type="protein sequence ID" value="KAF2261566.1"/>
    <property type="molecule type" value="Genomic_DNA"/>
</dbReference>
<evidence type="ECO:0000313" key="7">
    <source>
        <dbReference type="Proteomes" id="UP000800093"/>
    </source>
</evidence>
<keyword evidence="3" id="KW-0274">FAD</keyword>
<keyword evidence="7" id="KW-1185">Reference proteome</keyword>
<dbReference type="PANTHER" id="PTHR42973:SF4">
    <property type="entry name" value="FAD BINDING DOMAIN PROTEIN"/>
    <property type="match status" value="1"/>
</dbReference>
<dbReference type="GO" id="GO:0016491">
    <property type="term" value="F:oxidoreductase activity"/>
    <property type="evidence" value="ECO:0007669"/>
    <property type="project" value="UniProtKB-KW"/>
</dbReference>
<keyword evidence="5" id="KW-0812">Transmembrane</keyword>
<dbReference type="InterPro" id="IPR016169">
    <property type="entry name" value="FAD-bd_PCMH_sub2"/>
</dbReference>
<evidence type="ECO:0000256" key="5">
    <source>
        <dbReference type="SAM" id="Phobius"/>
    </source>
</evidence>
<feature type="transmembrane region" description="Helical" evidence="5">
    <location>
        <begin position="6"/>
        <end position="29"/>
    </location>
</feature>
<keyword evidence="5" id="KW-0472">Membrane</keyword>
<dbReference type="PANTHER" id="PTHR42973">
    <property type="entry name" value="BINDING OXIDOREDUCTASE, PUTATIVE (AFU_ORTHOLOGUE AFUA_1G17690)-RELATED"/>
    <property type="match status" value="1"/>
</dbReference>
<dbReference type="Proteomes" id="UP000800093">
    <property type="component" value="Unassembled WGS sequence"/>
</dbReference>
<keyword evidence="2" id="KW-0285">Flavoprotein</keyword>
<dbReference type="InterPro" id="IPR036318">
    <property type="entry name" value="FAD-bd_PCMH-like_sf"/>
</dbReference>
<dbReference type="InterPro" id="IPR050416">
    <property type="entry name" value="FAD-linked_Oxidoreductase"/>
</dbReference>
<dbReference type="Gene3D" id="3.30.465.10">
    <property type="match status" value="1"/>
</dbReference>
<comment type="caution">
    <text evidence="6">The sequence shown here is derived from an EMBL/GenBank/DDBJ whole genome shotgun (WGS) entry which is preliminary data.</text>
</comment>
<sequence length="292" mass="31618">MPFELSFQSATATLAAISLPIIVFVMHILQTSEAERSAKKSTKPDLPQRTSEAATRVAKCLALALHLSTAVTILNCFETEGLFAIRSGGYSPVVRSASIEDDVLVDMSLLSNVTVSENRIIITICAGNRRGKAFEILGVKHLAVTSGRNTAVGVSGLVPGGGISFSQRFGKTFRPFLMRTLRGSCYEMNALNLPDKRQVFGTTTIKNDSANLSAVHAAYRDSIAVIKRANIKGGTNPPGLHDAMNELLALISLIVDQAESRDDELEEKITREAVGQIDIFAQEHGIGHQYRY</sequence>
<keyword evidence="4" id="KW-0560">Oxidoreductase</keyword>
<evidence type="ECO:0000313" key="6">
    <source>
        <dbReference type="EMBL" id="KAF2261566.1"/>
    </source>
</evidence>
<name>A0A9P4N785_9PLEO</name>
<dbReference type="GO" id="GO:0050660">
    <property type="term" value="F:flavin adenine dinucleotide binding"/>
    <property type="evidence" value="ECO:0007669"/>
    <property type="project" value="InterPro"/>
</dbReference>
<keyword evidence="5" id="KW-1133">Transmembrane helix</keyword>
<organism evidence="6 7">
    <name type="scientific">Lojkania enalia</name>
    <dbReference type="NCBI Taxonomy" id="147567"/>
    <lineage>
        <taxon>Eukaryota</taxon>
        <taxon>Fungi</taxon>
        <taxon>Dikarya</taxon>
        <taxon>Ascomycota</taxon>
        <taxon>Pezizomycotina</taxon>
        <taxon>Dothideomycetes</taxon>
        <taxon>Pleosporomycetidae</taxon>
        <taxon>Pleosporales</taxon>
        <taxon>Pleosporales incertae sedis</taxon>
        <taxon>Lojkania</taxon>
    </lineage>
</organism>
<reference evidence="7" key="1">
    <citation type="journal article" date="2020" name="Stud. Mycol.">
        <title>101 Dothideomycetes genomes: A test case for predicting lifestyles and emergence of pathogens.</title>
        <authorList>
            <person name="Haridas S."/>
            <person name="Albert R."/>
            <person name="Binder M."/>
            <person name="Bloem J."/>
            <person name="LaButti K."/>
            <person name="Salamov A."/>
            <person name="Andreopoulos B."/>
            <person name="Baker S."/>
            <person name="Barry K."/>
            <person name="Bills G."/>
            <person name="Bluhm B."/>
            <person name="Cannon C."/>
            <person name="Castanera R."/>
            <person name="Culley D."/>
            <person name="Daum C."/>
            <person name="Ezra D."/>
            <person name="Gonzalez J."/>
            <person name="Henrissat B."/>
            <person name="Kuo A."/>
            <person name="Liang C."/>
            <person name="Lipzen A."/>
            <person name="Lutzoni F."/>
            <person name="Magnuson J."/>
            <person name="Mondo S."/>
            <person name="Nolan M."/>
            <person name="Ohm R."/>
            <person name="Pangilinan J."/>
            <person name="Park H.-J."/>
            <person name="Ramirez L."/>
            <person name="Alfaro M."/>
            <person name="Sun H."/>
            <person name="Tritt A."/>
            <person name="Yoshinaga Y."/>
            <person name="Zwiers L.-H."/>
            <person name="Turgeon B."/>
            <person name="Goodwin S."/>
            <person name="Spatafora J."/>
            <person name="Crous P."/>
            <person name="Grigoriev I."/>
        </authorList>
    </citation>
    <scope>NUCLEOTIDE SEQUENCE [LARGE SCALE GENOMIC DNA]</scope>
    <source>
        <strain evidence="7">CBS 304.66</strain>
    </source>
</reference>
<comment type="similarity">
    <text evidence="1">Belongs to the oxygen-dependent FAD-linked oxidoreductase family.</text>
</comment>
<dbReference type="SUPFAM" id="SSF56176">
    <property type="entry name" value="FAD-binding/transporter-associated domain-like"/>
    <property type="match status" value="1"/>
</dbReference>
<proteinExistence type="inferred from homology"/>
<dbReference type="AlphaFoldDB" id="A0A9P4N785"/>
<evidence type="ECO:0000256" key="4">
    <source>
        <dbReference type="ARBA" id="ARBA00023002"/>
    </source>
</evidence>
<dbReference type="OrthoDB" id="2151789at2759"/>
<evidence type="ECO:0000256" key="1">
    <source>
        <dbReference type="ARBA" id="ARBA00005466"/>
    </source>
</evidence>
<protein>
    <submittedName>
        <fullName evidence="6">Uncharacterized protein</fullName>
    </submittedName>
</protein>
<gene>
    <name evidence="6" type="ORF">CC78DRAFT_570438</name>
</gene>
<evidence type="ECO:0000256" key="3">
    <source>
        <dbReference type="ARBA" id="ARBA00022827"/>
    </source>
</evidence>
<accession>A0A9P4N785</accession>